<dbReference type="Proteomes" id="UP000682951">
    <property type="component" value="Unassembled WGS sequence"/>
</dbReference>
<evidence type="ECO:0000313" key="3">
    <source>
        <dbReference type="Proteomes" id="UP000682951"/>
    </source>
</evidence>
<dbReference type="Pfam" id="PF02152">
    <property type="entry name" value="FolB"/>
    <property type="match status" value="1"/>
</dbReference>
<gene>
    <name evidence="2" type="ORF">KDD93_03165</name>
</gene>
<organism evidence="2 3">
    <name type="scientific">Campylobacter anatolicus</name>
    <dbReference type="NCBI Taxonomy" id="2829105"/>
    <lineage>
        <taxon>Bacteria</taxon>
        <taxon>Pseudomonadati</taxon>
        <taxon>Campylobacterota</taxon>
        <taxon>Epsilonproteobacteria</taxon>
        <taxon>Campylobacterales</taxon>
        <taxon>Campylobacteraceae</taxon>
        <taxon>Campylobacter</taxon>
    </lineage>
</organism>
<dbReference type="RefSeq" id="WP_212141694.1">
    <property type="nucleotide sequence ID" value="NZ_JAGSSW010000002.1"/>
</dbReference>
<evidence type="ECO:0000313" key="2">
    <source>
        <dbReference type="EMBL" id="MBR8463571.1"/>
    </source>
</evidence>
<keyword evidence="2" id="KW-0456">Lyase</keyword>
<accession>A0ABS5HH16</accession>
<evidence type="ECO:0000259" key="1">
    <source>
        <dbReference type="SMART" id="SM00905"/>
    </source>
</evidence>
<comment type="caution">
    <text evidence="2">The sequence shown here is derived from an EMBL/GenBank/DDBJ whole genome shotgun (WGS) entry which is preliminary data.</text>
</comment>
<dbReference type="EC" id="4.1.2.25" evidence="2"/>
<dbReference type="InterPro" id="IPR006157">
    <property type="entry name" value="FolB_dom"/>
</dbReference>
<dbReference type="InterPro" id="IPR043133">
    <property type="entry name" value="GTP-CH-I_C/QueF"/>
</dbReference>
<protein>
    <submittedName>
        <fullName evidence="2">Dihydroneopterin aldolase</fullName>
        <ecNumber evidence="2">4.1.2.25</ecNumber>
    </submittedName>
</protein>
<feature type="domain" description="Dihydroneopterin aldolase/epimerase" evidence="1">
    <location>
        <begin position="7"/>
        <end position="106"/>
    </location>
</feature>
<dbReference type="SMART" id="SM00905">
    <property type="entry name" value="FolB"/>
    <property type="match status" value="1"/>
</dbReference>
<name>A0ABS5HH16_9BACT</name>
<sequence>MKEILTTIIKDYEFSTIIGMLDFERTSPQKVRINLSFESIEFVDYVSVIEFIEKFYNERKFYSVEESLQISTKALKENFKAITSINFEILKVEIVKNALVGARLEIVY</sequence>
<dbReference type="SUPFAM" id="SSF55620">
    <property type="entry name" value="Tetrahydrobiopterin biosynthesis enzymes-like"/>
    <property type="match status" value="1"/>
</dbReference>
<proteinExistence type="predicted"/>
<dbReference type="GO" id="GO:0004150">
    <property type="term" value="F:dihydroneopterin aldolase activity"/>
    <property type="evidence" value="ECO:0007669"/>
    <property type="project" value="UniProtKB-EC"/>
</dbReference>
<dbReference type="Gene3D" id="3.30.1130.10">
    <property type="match status" value="1"/>
</dbReference>
<reference evidence="2 3" key="1">
    <citation type="submission" date="2021-04" db="EMBL/GenBank/DDBJ databases">
        <title>Molecular and phenotypic characterization and identification of bacterial isolates recovered from the Anatolian ground squirrels (Spermophilus xanthoprymnus) and which have the potential to form a new species in the Campylobacter genus.</title>
        <authorList>
            <person name="Aydin F."/>
            <person name="Abay S."/>
            <person name="Kayman T."/>
            <person name="Karakaya E."/>
            <person name="Mustak H.K."/>
            <person name="Mustak I.B."/>
            <person name="Bilgin N."/>
            <person name="Duzler A."/>
            <person name="Sahin O."/>
            <person name="Guran O."/>
            <person name="Saticioglu I.B."/>
        </authorList>
    </citation>
    <scope>NUCLEOTIDE SEQUENCE [LARGE SCALE GENOMIC DNA]</scope>
    <source>
        <strain evidence="3">faydin-G24</strain>
    </source>
</reference>
<keyword evidence="3" id="KW-1185">Reference proteome</keyword>
<dbReference type="EMBL" id="JAGSSW010000002">
    <property type="protein sequence ID" value="MBR8463571.1"/>
    <property type="molecule type" value="Genomic_DNA"/>
</dbReference>